<reference evidence="9 10" key="1">
    <citation type="submission" date="2022-06" db="EMBL/GenBank/DDBJ databases">
        <title>Isolation of gut microbiota from human fecal samples.</title>
        <authorList>
            <person name="Pamer E.G."/>
            <person name="Barat B."/>
            <person name="Waligurski E."/>
            <person name="Medina S."/>
            <person name="Paddock L."/>
            <person name="Mostad J."/>
        </authorList>
    </citation>
    <scope>NUCLEOTIDE SEQUENCE [LARGE SCALE GENOMIC DNA]</scope>
    <source>
        <strain evidence="9 10">DFI.6.1</strain>
    </source>
</reference>
<evidence type="ECO:0000256" key="4">
    <source>
        <dbReference type="ARBA" id="ARBA00022801"/>
    </source>
</evidence>
<evidence type="ECO:0000313" key="9">
    <source>
        <dbReference type="EMBL" id="MCQ5121382.1"/>
    </source>
</evidence>
<organism evidence="9 10">
    <name type="scientific">Massilicoli timonensis</name>
    <dbReference type="NCBI Taxonomy" id="2015901"/>
    <lineage>
        <taxon>Bacteria</taxon>
        <taxon>Bacillati</taxon>
        <taxon>Bacillota</taxon>
        <taxon>Erysipelotrichia</taxon>
        <taxon>Erysipelotrichales</taxon>
        <taxon>Erysipelotrichaceae</taxon>
        <taxon>Massilicoli</taxon>
    </lineage>
</organism>
<dbReference type="Gene3D" id="3.90.1640.30">
    <property type="match status" value="1"/>
</dbReference>
<feature type="domain" description="DDH" evidence="6">
    <location>
        <begin position="73"/>
        <end position="199"/>
    </location>
</feature>
<evidence type="ECO:0000256" key="3">
    <source>
        <dbReference type="ARBA" id="ARBA00022722"/>
    </source>
</evidence>
<dbReference type="Pfam" id="PF02272">
    <property type="entry name" value="DHHA1"/>
    <property type="match status" value="1"/>
</dbReference>
<dbReference type="InterPro" id="IPR003156">
    <property type="entry name" value="DHHA1_dom"/>
</dbReference>
<dbReference type="Pfam" id="PF17768">
    <property type="entry name" value="RecJ_OB"/>
    <property type="match status" value="1"/>
</dbReference>
<feature type="domain" description="DHHA1" evidence="7">
    <location>
        <begin position="326"/>
        <end position="417"/>
    </location>
</feature>
<dbReference type="RefSeq" id="WP_178200902.1">
    <property type="nucleotide sequence ID" value="NZ_CALVCM010000003.1"/>
</dbReference>
<evidence type="ECO:0000256" key="5">
    <source>
        <dbReference type="ARBA" id="ARBA00022839"/>
    </source>
</evidence>
<proteinExistence type="inferred from homology"/>
<evidence type="ECO:0000259" key="8">
    <source>
        <dbReference type="Pfam" id="PF17768"/>
    </source>
</evidence>
<dbReference type="Gene3D" id="3.10.310.30">
    <property type="match status" value="1"/>
</dbReference>
<dbReference type="EMBL" id="JANGCH010000004">
    <property type="protein sequence ID" value="MCQ5121382.1"/>
    <property type="molecule type" value="Genomic_DNA"/>
</dbReference>
<dbReference type="PANTHER" id="PTHR30255">
    <property type="entry name" value="SINGLE-STRANDED-DNA-SPECIFIC EXONUCLEASE RECJ"/>
    <property type="match status" value="1"/>
</dbReference>
<evidence type="ECO:0000313" key="10">
    <source>
        <dbReference type="Proteomes" id="UP001524435"/>
    </source>
</evidence>
<evidence type="ECO:0000259" key="6">
    <source>
        <dbReference type="Pfam" id="PF01368"/>
    </source>
</evidence>
<dbReference type="Proteomes" id="UP001524435">
    <property type="component" value="Unassembled WGS sequence"/>
</dbReference>
<protein>
    <recommendedName>
        <fullName evidence="2">Single-stranded-DNA-specific exonuclease RecJ</fullName>
    </recommendedName>
</protein>
<dbReference type="InterPro" id="IPR001667">
    <property type="entry name" value="DDH_dom"/>
</dbReference>
<comment type="similarity">
    <text evidence="1">Belongs to the RecJ family.</text>
</comment>
<keyword evidence="10" id="KW-1185">Reference proteome</keyword>
<evidence type="ECO:0000259" key="7">
    <source>
        <dbReference type="Pfam" id="PF02272"/>
    </source>
</evidence>
<dbReference type="InterPro" id="IPR038763">
    <property type="entry name" value="DHH_sf"/>
</dbReference>
<dbReference type="SUPFAM" id="SSF64182">
    <property type="entry name" value="DHH phosphoesterases"/>
    <property type="match status" value="1"/>
</dbReference>
<dbReference type="Pfam" id="PF01368">
    <property type="entry name" value="DHH"/>
    <property type="match status" value="1"/>
</dbReference>
<feature type="domain" description="RecJ OB" evidence="8">
    <location>
        <begin position="434"/>
        <end position="529"/>
    </location>
</feature>
<name>A0ABT1SJI1_9FIRM</name>
<gene>
    <name evidence="9" type="ORF">NE663_03815</name>
</gene>
<comment type="caution">
    <text evidence="9">The sequence shown here is derived from an EMBL/GenBank/DDBJ whole genome shotgun (WGS) entry which is preliminary data.</text>
</comment>
<accession>A0ABT1SJI1</accession>
<keyword evidence="3" id="KW-0540">Nuclease</keyword>
<dbReference type="InterPro" id="IPR051673">
    <property type="entry name" value="SSDNA_exonuclease_RecJ"/>
</dbReference>
<evidence type="ECO:0000256" key="2">
    <source>
        <dbReference type="ARBA" id="ARBA00019841"/>
    </source>
</evidence>
<dbReference type="InterPro" id="IPR041122">
    <property type="entry name" value="RecJ_OB"/>
</dbReference>
<sequence>MNYKIVAITDTQYYEENFSLKKLAAKVACAKALDDQTLHELLADPLLASSAQIEPLAQIIDRLKLAKKRQEHVLVCGDYDADGICATTIMVYALRRYGITCGYYIPNRFREGYGLSCNTVELAYEKGYQLLITVDNGVKAFAACERAQALQLDLILTDHHQYEELPPHLLFLHPAILPKRFSNMCGAAMALLIANALIGEQYDTMIWAMIATIGDVMPLEAENRMIVRKGLSYLRRGFAVPIQKLAAPFVKWDETAVAFQIVPKLNAIGRMADEANANMAVRYLLSGNMEEIEKCAQQIIALNAYRKVKSEEMYQRCMQLTLPQTQFQILYDPSFHEGLLGIAAGRIANELHVPTMVLTKKDDHISGSVRSVGSLDLMTFFAPWKDRFIRFGGHQKACAITIDAEQLPQLRAYCEQEIDPTLLQEEYDETLICLEPEEITLEAALDLMRLAPFGEGWKKPLFLVKLNDLTMTRLKGGHLKFNKGDLELIYFNAPQLDEAFFDQDDHAFVVSVAIKHYRGKQSVQLQIQDVISVSDGTSLLL</sequence>
<keyword evidence="4" id="KW-0378">Hydrolase</keyword>
<keyword evidence="5" id="KW-0269">Exonuclease</keyword>
<dbReference type="PANTHER" id="PTHR30255:SF2">
    <property type="entry name" value="SINGLE-STRANDED-DNA-SPECIFIC EXONUCLEASE RECJ"/>
    <property type="match status" value="1"/>
</dbReference>
<evidence type="ECO:0000256" key="1">
    <source>
        <dbReference type="ARBA" id="ARBA00005915"/>
    </source>
</evidence>